<dbReference type="EMBL" id="AJWY01009294">
    <property type="protein sequence ID" value="EKC58802.1"/>
    <property type="molecule type" value="Genomic_DNA"/>
</dbReference>
<dbReference type="InterPro" id="IPR004805">
    <property type="entry name" value="DnaE2/DnaE/PolC"/>
</dbReference>
<evidence type="ECO:0000313" key="2">
    <source>
        <dbReference type="EMBL" id="EKC58802.1"/>
    </source>
</evidence>
<protein>
    <submittedName>
        <fullName evidence="2">Protein containing PHP</fullName>
    </submittedName>
</protein>
<dbReference type="PANTHER" id="PTHR32294:SF0">
    <property type="entry name" value="DNA POLYMERASE III SUBUNIT ALPHA"/>
    <property type="match status" value="1"/>
</dbReference>
<evidence type="ECO:0000259" key="1">
    <source>
        <dbReference type="Pfam" id="PF02811"/>
    </source>
</evidence>
<dbReference type="AlphaFoldDB" id="K1SDH1"/>
<comment type="caution">
    <text evidence="2">The sequence shown here is derived from an EMBL/GenBank/DDBJ whole genome shotgun (WGS) entry which is preliminary data.</text>
</comment>
<dbReference type="PANTHER" id="PTHR32294">
    <property type="entry name" value="DNA POLYMERASE III SUBUNIT ALPHA"/>
    <property type="match status" value="1"/>
</dbReference>
<organism evidence="2">
    <name type="scientific">human gut metagenome</name>
    <dbReference type="NCBI Taxonomy" id="408170"/>
    <lineage>
        <taxon>unclassified sequences</taxon>
        <taxon>metagenomes</taxon>
        <taxon>organismal metagenomes</taxon>
    </lineage>
</organism>
<feature type="non-terminal residue" evidence="2">
    <location>
        <position position="80"/>
    </location>
</feature>
<dbReference type="InterPro" id="IPR004013">
    <property type="entry name" value="PHP_dom"/>
</dbReference>
<reference evidence="2" key="1">
    <citation type="journal article" date="2013" name="Environ. Microbiol.">
        <title>Microbiota from the distal guts of lean and obese adolescents exhibit partial functional redundancy besides clear differences in community structure.</title>
        <authorList>
            <person name="Ferrer M."/>
            <person name="Ruiz A."/>
            <person name="Lanza F."/>
            <person name="Haange S.B."/>
            <person name="Oberbach A."/>
            <person name="Till H."/>
            <person name="Bargiela R."/>
            <person name="Campoy C."/>
            <person name="Segura M.T."/>
            <person name="Richter M."/>
            <person name="von Bergen M."/>
            <person name="Seifert J."/>
            <person name="Suarez A."/>
        </authorList>
    </citation>
    <scope>NUCLEOTIDE SEQUENCE</scope>
</reference>
<proteinExistence type="predicted"/>
<dbReference type="InterPro" id="IPR016195">
    <property type="entry name" value="Pol/histidinol_Pase-like"/>
</dbReference>
<sequence>MGQTAVALTDHGVMYGSIDFYNECVENGIKAIIGCEVYVAPRTRFDKSTKSDMKPHHLVLLCKDNEGYKNLSKLVTLGYT</sequence>
<gene>
    <name evidence="2" type="ORF">LEA_13691</name>
</gene>
<name>K1SDH1_9ZZZZ</name>
<accession>K1SDH1</accession>
<dbReference type="GO" id="GO:0006260">
    <property type="term" value="P:DNA replication"/>
    <property type="evidence" value="ECO:0007669"/>
    <property type="project" value="InterPro"/>
</dbReference>
<dbReference type="Gene3D" id="3.20.20.140">
    <property type="entry name" value="Metal-dependent hydrolases"/>
    <property type="match status" value="1"/>
</dbReference>
<dbReference type="GO" id="GO:0008408">
    <property type="term" value="F:3'-5' exonuclease activity"/>
    <property type="evidence" value="ECO:0007669"/>
    <property type="project" value="InterPro"/>
</dbReference>
<dbReference type="SUPFAM" id="SSF89550">
    <property type="entry name" value="PHP domain-like"/>
    <property type="match status" value="1"/>
</dbReference>
<dbReference type="Pfam" id="PF02811">
    <property type="entry name" value="PHP"/>
    <property type="match status" value="1"/>
</dbReference>
<feature type="domain" description="PHP" evidence="1">
    <location>
        <begin position="1"/>
        <end position="79"/>
    </location>
</feature>